<reference evidence="1" key="1">
    <citation type="submission" date="2019-08" db="EMBL/GenBank/DDBJ databases">
        <authorList>
            <person name="Kucharzyk K."/>
            <person name="Murdoch R.W."/>
            <person name="Higgins S."/>
            <person name="Loffler F."/>
        </authorList>
    </citation>
    <scope>NUCLEOTIDE SEQUENCE</scope>
</reference>
<name>A0A645FZ63_9ZZZZ</name>
<dbReference type="AlphaFoldDB" id="A0A645FZ63"/>
<dbReference type="EMBL" id="VSSQ01064286">
    <property type="protein sequence ID" value="MPN17213.1"/>
    <property type="molecule type" value="Genomic_DNA"/>
</dbReference>
<organism evidence="1">
    <name type="scientific">bioreactor metagenome</name>
    <dbReference type="NCBI Taxonomy" id="1076179"/>
    <lineage>
        <taxon>unclassified sequences</taxon>
        <taxon>metagenomes</taxon>
        <taxon>ecological metagenomes</taxon>
    </lineage>
</organism>
<proteinExistence type="predicted"/>
<evidence type="ECO:0000313" key="1">
    <source>
        <dbReference type="EMBL" id="MPN17213.1"/>
    </source>
</evidence>
<gene>
    <name evidence="1" type="ORF">SDC9_164563</name>
</gene>
<sequence length="169" mass="19534">MITHVPIIFRQSDTCINRCLTRRNRHIGSIGNENCSVCQRITRFRINDFTKLRQSLRHLVSALTAADIDDNICITPFCNLVLRHRFTGSETARYRCGSAFCKRKQRVNNPLTGNKRSVSRQSFIGRSGISNRPFLAQRQIMFVAICIFKHHNRIIDTISTVFFAFDHFA</sequence>
<comment type="caution">
    <text evidence="1">The sequence shown here is derived from an EMBL/GenBank/DDBJ whole genome shotgun (WGS) entry which is preliminary data.</text>
</comment>
<protein>
    <submittedName>
        <fullName evidence="1">Uncharacterized protein</fullName>
    </submittedName>
</protein>
<accession>A0A645FZ63</accession>